<dbReference type="Gene3D" id="2.40.50.140">
    <property type="entry name" value="Nucleic acid-binding proteins"/>
    <property type="match status" value="1"/>
</dbReference>
<dbReference type="Gramene" id="mRNA:HanXRQr2_Chr16g0756471">
    <property type="protein sequence ID" value="mRNA:HanXRQr2_Chr16g0756471"/>
    <property type="gene ID" value="HanXRQr2_Chr16g0756471"/>
</dbReference>
<name>A0A9K3DUG7_HELAN</name>
<proteinExistence type="predicted"/>
<reference evidence="2" key="2">
    <citation type="submission" date="2020-06" db="EMBL/GenBank/DDBJ databases">
        <title>Helianthus annuus Genome sequencing and assembly Release 2.</title>
        <authorList>
            <person name="Gouzy J."/>
            <person name="Langlade N."/>
            <person name="Munos S."/>
        </authorList>
    </citation>
    <scope>NUCLEOTIDE SEQUENCE</scope>
    <source>
        <tissue evidence="2">Leaves</tissue>
    </source>
</reference>
<keyword evidence="3" id="KW-1185">Reference proteome</keyword>
<dbReference type="Proteomes" id="UP000215914">
    <property type="component" value="Unassembled WGS sequence"/>
</dbReference>
<dbReference type="EMBL" id="MNCJ02000331">
    <property type="protein sequence ID" value="KAF5760697.1"/>
    <property type="molecule type" value="Genomic_DNA"/>
</dbReference>
<sequence>MLCFTLVMPNIKASNAEVYPVDSSRSSDSEIEEEEIETKTTEGGGGEVVERYESAVTAMAMAMVEDDPCGVEVPFSCRLITENKLQTLHSFRLELEVFDSTAEAVVVCFEDTAQRLTKTTAHSILTAESGLSRVYNLYSIDIQDKFTPVMVRNADGSISTLPNCLHSLMGSTQTLQLDSCTYYDHGHFESFNCKNVLLDGNGCKPFGSSTPPSIPAKDKGVLPIPTPVKRVEAIVRYISAYTLFVPCLINHFN</sequence>
<protein>
    <recommendedName>
        <fullName evidence="4">Nucleic acid-binding, OB-fold protein</fullName>
    </recommendedName>
</protein>
<gene>
    <name evidence="2" type="ORF">HanXRQr2_Chr16g0756471</name>
</gene>
<comment type="caution">
    <text evidence="2">The sequence shown here is derived from an EMBL/GenBank/DDBJ whole genome shotgun (WGS) entry which is preliminary data.</text>
</comment>
<dbReference type="AlphaFoldDB" id="A0A9K3DUG7"/>
<evidence type="ECO:0000313" key="3">
    <source>
        <dbReference type="Proteomes" id="UP000215914"/>
    </source>
</evidence>
<reference evidence="2" key="1">
    <citation type="journal article" date="2017" name="Nature">
        <title>The sunflower genome provides insights into oil metabolism, flowering and Asterid evolution.</title>
        <authorList>
            <person name="Badouin H."/>
            <person name="Gouzy J."/>
            <person name="Grassa C.J."/>
            <person name="Murat F."/>
            <person name="Staton S.E."/>
            <person name="Cottret L."/>
            <person name="Lelandais-Briere C."/>
            <person name="Owens G.L."/>
            <person name="Carrere S."/>
            <person name="Mayjonade B."/>
            <person name="Legrand L."/>
            <person name="Gill N."/>
            <person name="Kane N.C."/>
            <person name="Bowers J.E."/>
            <person name="Hubner S."/>
            <person name="Bellec A."/>
            <person name="Berard A."/>
            <person name="Berges H."/>
            <person name="Blanchet N."/>
            <person name="Boniface M.C."/>
            <person name="Brunel D."/>
            <person name="Catrice O."/>
            <person name="Chaidir N."/>
            <person name="Claudel C."/>
            <person name="Donnadieu C."/>
            <person name="Faraut T."/>
            <person name="Fievet G."/>
            <person name="Helmstetter N."/>
            <person name="King M."/>
            <person name="Knapp S.J."/>
            <person name="Lai Z."/>
            <person name="Le Paslier M.C."/>
            <person name="Lippi Y."/>
            <person name="Lorenzon L."/>
            <person name="Mandel J.R."/>
            <person name="Marage G."/>
            <person name="Marchand G."/>
            <person name="Marquand E."/>
            <person name="Bret-Mestries E."/>
            <person name="Morien E."/>
            <person name="Nambeesan S."/>
            <person name="Nguyen T."/>
            <person name="Pegot-Espagnet P."/>
            <person name="Pouilly N."/>
            <person name="Raftis F."/>
            <person name="Sallet E."/>
            <person name="Schiex T."/>
            <person name="Thomas J."/>
            <person name="Vandecasteele C."/>
            <person name="Vares D."/>
            <person name="Vear F."/>
            <person name="Vautrin S."/>
            <person name="Crespi M."/>
            <person name="Mangin B."/>
            <person name="Burke J.M."/>
            <person name="Salse J."/>
            <person name="Munos S."/>
            <person name="Vincourt P."/>
            <person name="Rieseberg L.H."/>
            <person name="Langlade N.B."/>
        </authorList>
    </citation>
    <scope>NUCLEOTIDE SEQUENCE</scope>
    <source>
        <tissue evidence="2">Leaves</tissue>
    </source>
</reference>
<evidence type="ECO:0008006" key="4">
    <source>
        <dbReference type="Google" id="ProtNLM"/>
    </source>
</evidence>
<dbReference type="InterPro" id="IPR012340">
    <property type="entry name" value="NA-bd_OB-fold"/>
</dbReference>
<organism evidence="2 3">
    <name type="scientific">Helianthus annuus</name>
    <name type="common">Common sunflower</name>
    <dbReference type="NCBI Taxonomy" id="4232"/>
    <lineage>
        <taxon>Eukaryota</taxon>
        <taxon>Viridiplantae</taxon>
        <taxon>Streptophyta</taxon>
        <taxon>Embryophyta</taxon>
        <taxon>Tracheophyta</taxon>
        <taxon>Spermatophyta</taxon>
        <taxon>Magnoliopsida</taxon>
        <taxon>eudicotyledons</taxon>
        <taxon>Gunneridae</taxon>
        <taxon>Pentapetalae</taxon>
        <taxon>asterids</taxon>
        <taxon>campanulids</taxon>
        <taxon>Asterales</taxon>
        <taxon>Asteraceae</taxon>
        <taxon>Asteroideae</taxon>
        <taxon>Heliantheae alliance</taxon>
        <taxon>Heliantheae</taxon>
        <taxon>Helianthus</taxon>
    </lineage>
</organism>
<accession>A0A9K3DUG7</accession>
<evidence type="ECO:0000313" key="2">
    <source>
        <dbReference type="EMBL" id="KAF5760697.1"/>
    </source>
</evidence>
<evidence type="ECO:0000256" key="1">
    <source>
        <dbReference type="SAM" id="MobiDB-lite"/>
    </source>
</evidence>
<feature type="region of interest" description="Disordered" evidence="1">
    <location>
        <begin position="22"/>
        <end position="44"/>
    </location>
</feature>